<reference evidence="2" key="2">
    <citation type="submission" date="2018-03" db="EMBL/GenBank/DDBJ databases">
        <title>The Triticum urartu genome reveals the dynamic nature of wheat genome evolution.</title>
        <authorList>
            <person name="Ling H."/>
            <person name="Ma B."/>
            <person name="Shi X."/>
            <person name="Liu H."/>
            <person name="Dong L."/>
            <person name="Sun H."/>
            <person name="Cao Y."/>
            <person name="Gao Q."/>
            <person name="Zheng S."/>
            <person name="Li Y."/>
            <person name="Yu Y."/>
            <person name="Du H."/>
            <person name="Qi M."/>
            <person name="Li Y."/>
            <person name="Yu H."/>
            <person name="Cui Y."/>
            <person name="Wang N."/>
            <person name="Chen C."/>
            <person name="Wu H."/>
            <person name="Zhao Y."/>
            <person name="Zhang J."/>
            <person name="Li Y."/>
            <person name="Zhou W."/>
            <person name="Zhang B."/>
            <person name="Hu W."/>
            <person name="Eijk M."/>
            <person name="Tang J."/>
            <person name="Witsenboer H."/>
            <person name="Zhao S."/>
            <person name="Li Z."/>
            <person name="Zhang A."/>
            <person name="Wang D."/>
            <person name="Liang C."/>
        </authorList>
    </citation>
    <scope>NUCLEOTIDE SEQUENCE [LARGE SCALE GENOMIC DNA]</scope>
    <source>
        <strain evidence="2">cv. G1812</strain>
    </source>
</reference>
<dbReference type="Gramene" id="TuG1812G0700005660.01.T01">
    <property type="protein sequence ID" value="TuG1812G0700005660.01.T01.cds459166"/>
    <property type="gene ID" value="TuG1812G0700005660.01"/>
</dbReference>
<evidence type="ECO:0000313" key="3">
    <source>
        <dbReference type="Proteomes" id="UP000015106"/>
    </source>
</evidence>
<sequence length="142" mass="15613">ESRACVCPAVLPALVRLPRPASERWPRRPPRRDHRGAAGHILVVARALVGVGQRGVRRVQPDEPLVAACACGVRVHVPRQAPVRRLDLAPAGPHAHPEHLVVRPPSRRSPRQHAPPGSGDTTWKGHSCRSERSHLWFLLCTS</sequence>
<evidence type="ECO:0000313" key="2">
    <source>
        <dbReference type="EnsemblPlants" id="TuG1812G0700005660.01.T01.cds459166"/>
    </source>
</evidence>
<organism evidence="2 3">
    <name type="scientific">Triticum urartu</name>
    <name type="common">Red wild einkorn</name>
    <name type="synonym">Crithodium urartu</name>
    <dbReference type="NCBI Taxonomy" id="4572"/>
    <lineage>
        <taxon>Eukaryota</taxon>
        <taxon>Viridiplantae</taxon>
        <taxon>Streptophyta</taxon>
        <taxon>Embryophyta</taxon>
        <taxon>Tracheophyta</taxon>
        <taxon>Spermatophyta</taxon>
        <taxon>Magnoliopsida</taxon>
        <taxon>Liliopsida</taxon>
        <taxon>Poales</taxon>
        <taxon>Poaceae</taxon>
        <taxon>BOP clade</taxon>
        <taxon>Pooideae</taxon>
        <taxon>Triticodae</taxon>
        <taxon>Triticeae</taxon>
        <taxon>Triticinae</taxon>
        <taxon>Triticum</taxon>
    </lineage>
</organism>
<dbReference type="Proteomes" id="UP000015106">
    <property type="component" value="Chromosome 7"/>
</dbReference>
<name>A0A8R7RAM8_TRIUA</name>
<evidence type="ECO:0000256" key="1">
    <source>
        <dbReference type="SAM" id="MobiDB-lite"/>
    </source>
</evidence>
<feature type="region of interest" description="Disordered" evidence="1">
    <location>
        <begin position="89"/>
        <end position="126"/>
    </location>
</feature>
<protein>
    <submittedName>
        <fullName evidence="2">Uncharacterized protein</fullName>
    </submittedName>
</protein>
<reference evidence="3" key="1">
    <citation type="journal article" date="2013" name="Nature">
        <title>Draft genome of the wheat A-genome progenitor Triticum urartu.</title>
        <authorList>
            <person name="Ling H.Q."/>
            <person name="Zhao S."/>
            <person name="Liu D."/>
            <person name="Wang J."/>
            <person name="Sun H."/>
            <person name="Zhang C."/>
            <person name="Fan H."/>
            <person name="Li D."/>
            <person name="Dong L."/>
            <person name="Tao Y."/>
            <person name="Gao C."/>
            <person name="Wu H."/>
            <person name="Li Y."/>
            <person name="Cui Y."/>
            <person name="Guo X."/>
            <person name="Zheng S."/>
            <person name="Wang B."/>
            <person name="Yu K."/>
            <person name="Liang Q."/>
            <person name="Yang W."/>
            <person name="Lou X."/>
            <person name="Chen J."/>
            <person name="Feng M."/>
            <person name="Jian J."/>
            <person name="Zhang X."/>
            <person name="Luo G."/>
            <person name="Jiang Y."/>
            <person name="Liu J."/>
            <person name="Wang Z."/>
            <person name="Sha Y."/>
            <person name="Zhang B."/>
            <person name="Wu H."/>
            <person name="Tang D."/>
            <person name="Shen Q."/>
            <person name="Xue P."/>
            <person name="Zou S."/>
            <person name="Wang X."/>
            <person name="Liu X."/>
            <person name="Wang F."/>
            <person name="Yang Y."/>
            <person name="An X."/>
            <person name="Dong Z."/>
            <person name="Zhang K."/>
            <person name="Zhang X."/>
            <person name="Luo M.C."/>
            <person name="Dvorak J."/>
            <person name="Tong Y."/>
            <person name="Wang J."/>
            <person name="Yang H."/>
            <person name="Li Z."/>
            <person name="Wang D."/>
            <person name="Zhang A."/>
            <person name="Wang J."/>
        </authorList>
    </citation>
    <scope>NUCLEOTIDE SEQUENCE</scope>
    <source>
        <strain evidence="3">cv. G1812</strain>
    </source>
</reference>
<reference evidence="2" key="3">
    <citation type="submission" date="2022-06" db="UniProtKB">
        <authorList>
            <consortium name="EnsemblPlants"/>
        </authorList>
    </citation>
    <scope>IDENTIFICATION</scope>
</reference>
<accession>A0A8R7RAM8</accession>
<dbReference type="AlphaFoldDB" id="A0A8R7RAM8"/>
<keyword evidence="3" id="KW-1185">Reference proteome</keyword>
<dbReference type="EnsemblPlants" id="TuG1812G0700005660.01.T01">
    <property type="protein sequence ID" value="TuG1812G0700005660.01.T01.cds459166"/>
    <property type="gene ID" value="TuG1812G0700005660.01"/>
</dbReference>
<proteinExistence type="predicted"/>